<dbReference type="OrthoDB" id="4146319at2"/>
<proteinExistence type="predicted"/>
<dbReference type="RefSeq" id="WP_150168827.1">
    <property type="nucleotide sequence ID" value="NZ_CP029193.1"/>
</dbReference>
<evidence type="ECO:0000313" key="3">
    <source>
        <dbReference type="EMBL" id="QES27682.1"/>
    </source>
</evidence>
<name>A0A5P2BAZ5_STRVZ</name>
<organism evidence="3 4">
    <name type="scientific">Streptomyces venezuelae</name>
    <dbReference type="NCBI Taxonomy" id="54571"/>
    <lineage>
        <taxon>Bacteria</taxon>
        <taxon>Bacillati</taxon>
        <taxon>Actinomycetota</taxon>
        <taxon>Actinomycetes</taxon>
        <taxon>Kitasatosporales</taxon>
        <taxon>Streptomycetaceae</taxon>
        <taxon>Streptomyces</taxon>
    </lineage>
</organism>
<accession>A0A5P2BAZ5</accession>
<dbReference type="Proteomes" id="UP000323046">
    <property type="component" value="Chromosome"/>
</dbReference>
<evidence type="ECO:0000313" key="4">
    <source>
        <dbReference type="Proteomes" id="UP000323046"/>
    </source>
</evidence>
<feature type="coiled-coil region" evidence="1">
    <location>
        <begin position="165"/>
        <end position="232"/>
    </location>
</feature>
<keyword evidence="1" id="KW-0175">Coiled coil</keyword>
<keyword evidence="4" id="KW-1185">Reference proteome</keyword>
<reference evidence="3 4" key="1">
    <citation type="submission" date="2018-05" db="EMBL/GenBank/DDBJ databases">
        <title>Streptomyces venezuelae.</title>
        <authorList>
            <person name="Kim W."/>
            <person name="Lee N."/>
            <person name="Cho B.-K."/>
        </authorList>
    </citation>
    <scope>NUCLEOTIDE SEQUENCE [LARGE SCALE GENOMIC DNA]</scope>
    <source>
        <strain evidence="3 4">ATCC 14583</strain>
    </source>
</reference>
<dbReference type="AlphaFoldDB" id="A0A5P2BAZ5"/>
<dbReference type="EMBL" id="CP029193">
    <property type="protein sequence ID" value="QES27682.1"/>
    <property type="molecule type" value="Genomic_DNA"/>
</dbReference>
<protein>
    <submittedName>
        <fullName evidence="3">Cellulose-binding protein</fullName>
    </submittedName>
</protein>
<sequence>MSSSGASSSPYGFVTVRGRGYRPEQVEAYAAGLSRERDDAWERAARLTVLAKDMEVEAEHLRDVVSRLAPQTYETLGERARQILSLAETEAAAVRESAAAEAQAVTEDAEAAARELRESARAYAERTGADAEERAGRRLQSDRATADEIRISARQDVKAWRGEALAALREMRQRCEGLLAEQEKEQAERWEAAEREAAEREAASDARDAERVAAAEARLSEAKRAFAAAEESARHGQEDAEARAAEIVAEAVLCEERVTRETERILREHGERWDEVRAHMDHVRSSLAALTGRAPAEETP</sequence>
<feature type="region of interest" description="Disordered" evidence="2">
    <location>
        <begin position="122"/>
        <end position="144"/>
    </location>
</feature>
<gene>
    <name evidence="3" type="ORF">DEJ47_15625</name>
</gene>
<evidence type="ECO:0000256" key="2">
    <source>
        <dbReference type="SAM" id="MobiDB-lite"/>
    </source>
</evidence>
<evidence type="ECO:0000256" key="1">
    <source>
        <dbReference type="SAM" id="Coils"/>
    </source>
</evidence>